<dbReference type="SUPFAM" id="SSF49303">
    <property type="entry name" value="beta-Galactosidase/glucuronidase domain"/>
    <property type="match status" value="1"/>
</dbReference>
<dbReference type="InterPro" id="IPR013783">
    <property type="entry name" value="Ig-like_fold"/>
</dbReference>
<evidence type="ECO:0000256" key="4">
    <source>
        <dbReference type="SAM" id="MobiDB-lite"/>
    </source>
</evidence>
<comment type="similarity">
    <text evidence="1">Belongs to the glycosyl hydrolase 2 family.</text>
</comment>
<dbReference type="PROSITE" id="PS51257">
    <property type="entry name" value="PROKAR_LIPOPROTEIN"/>
    <property type="match status" value="1"/>
</dbReference>
<dbReference type="GO" id="GO:0004553">
    <property type="term" value="F:hydrolase activity, hydrolyzing O-glycosyl compounds"/>
    <property type="evidence" value="ECO:0007669"/>
    <property type="project" value="InterPro"/>
</dbReference>
<name>A0A4Q2KGH6_9SPHN</name>
<evidence type="ECO:0000256" key="2">
    <source>
        <dbReference type="ARBA" id="ARBA00022801"/>
    </source>
</evidence>
<comment type="caution">
    <text evidence="9">The sequence shown here is derived from an EMBL/GenBank/DDBJ whole genome shotgun (WGS) entry which is preliminary data.</text>
</comment>
<evidence type="ECO:0000259" key="6">
    <source>
        <dbReference type="Pfam" id="PF00703"/>
    </source>
</evidence>
<dbReference type="SUPFAM" id="SSF51445">
    <property type="entry name" value="(Trans)glycosidases"/>
    <property type="match status" value="1"/>
</dbReference>
<keyword evidence="10" id="KW-1185">Reference proteome</keyword>
<dbReference type="Pfam" id="PF00703">
    <property type="entry name" value="Glyco_hydro_2"/>
    <property type="match status" value="1"/>
</dbReference>
<dbReference type="InterPro" id="IPR017853">
    <property type="entry name" value="GH"/>
</dbReference>
<organism evidence="9 10">
    <name type="scientific">Pelagerythrobacter rhizovicinus</name>
    <dbReference type="NCBI Taxonomy" id="2268576"/>
    <lineage>
        <taxon>Bacteria</taxon>
        <taxon>Pseudomonadati</taxon>
        <taxon>Pseudomonadota</taxon>
        <taxon>Alphaproteobacteria</taxon>
        <taxon>Sphingomonadales</taxon>
        <taxon>Erythrobacteraceae</taxon>
        <taxon>Pelagerythrobacter</taxon>
    </lineage>
</organism>
<dbReference type="EMBL" id="SDPV01000002">
    <property type="protein sequence ID" value="RXZ64174.1"/>
    <property type="molecule type" value="Genomic_DNA"/>
</dbReference>
<dbReference type="RefSeq" id="WP_129524487.1">
    <property type="nucleotide sequence ID" value="NZ_SDPV01000002.1"/>
</dbReference>
<dbReference type="GO" id="GO:0005975">
    <property type="term" value="P:carbohydrate metabolic process"/>
    <property type="evidence" value="ECO:0007669"/>
    <property type="project" value="InterPro"/>
</dbReference>
<feature type="domain" description="Glycoside hydrolase family 2 immunoglobulin-like beta-sandwich" evidence="6">
    <location>
        <begin position="208"/>
        <end position="307"/>
    </location>
</feature>
<sequence>MSRLLILLLSSILLAACATGSVPPGDRFVRETRDLTESWSFRYDDDWTPEAALEATSSAWQPITLPHTWNQLGEYRIGRTDATDNRQGKGWYHRVIDGRQLDPDRRHVLEFDAVGNVADVWLNGRHLARHAGAFTRFRVDLTGTLDFAGENVLLVRADNSDPRPGSPTEHVIPLLGDFFVHGGIYRPARLISVPKSHIDLGDYGGPGVYATPRMLGDGKAEVEVLVRLTGIRDGQELAVALSDARGKLVAARTVDLGNDQEEARLTLSVANPQLWDGRADPHLYRLAATLHENGRTLDRVDESVGIRTIRFDPDRGFFLNGKHLPLRGVSRHQDYLGQGWALSREDHERDMAMIAEMGANSVRVAHYPQAEEWFDLADRYGMIVWAEVPFVNKISFADAEAAPKLIANARTQMIEMIRQNYNSPAIVTWGIGNEVDIDLAFGRLGPKADARPLLRELNALAHREDPTRPTVIADCCEATPGDKVDYLPVLTGESDLMGYNRYFGWYYGEVDDLGPHLDMLHARHPDVPLSISEYGAGGALTQHSDDPEGRPTNVTGRPQPEEFQSWWHEQTWPQIRERRYLWGSWIWNMFDFSSRIRKEGDATDINTKGLVSYDRRTRKDAFFYYKAQWSDAPVVHATSRRFVERADPVTRIKVYSNADRVEVALNGEALGSAPCVDRVCTVENVRLSPGLNTVTARGNFPTGAVSDTVEWRLGS</sequence>
<dbReference type="InterPro" id="IPR006101">
    <property type="entry name" value="Glyco_hydro_2"/>
</dbReference>
<feature type="chain" id="PRO_5020482113" evidence="5">
    <location>
        <begin position="16"/>
        <end position="715"/>
    </location>
</feature>
<dbReference type="InterPro" id="IPR036156">
    <property type="entry name" value="Beta-gal/glucu_dom_sf"/>
</dbReference>
<evidence type="ECO:0000256" key="3">
    <source>
        <dbReference type="ARBA" id="ARBA00023295"/>
    </source>
</evidence>
<dbReference type="Pfam" id="PF02837">
    <property type="entry name" value="Glyco_hydro_2_N"/>
    <property type="match status" value="1"/>
</dbReference>
<dbReference type="OrthoDB" id="9758603at2"/>
<dbReference type="InterPro" id="IPR006104">
    <property type="entry name" value="Glyco_hydro_2_N"/>
</dbReference>
<dbReference type="PANTHER" id="PTHR42732:SF1">
    <property type="entry name" value="BETA-MANNOSIDASE"/>
    <property type="match status" value="1"/>
</dbReference>
<dbReference type="PANTHER" id="PTHR42732">
    <property type="entry name" value="BETA-GALACTOSIDASE"/>
    <property type="match status" value="1"/>
</dbReference>
<evidence type="ECO:0000259" key="7">
    <source>
        <dbReference type="Pfam" id="PF02836"/>
    </source>
</evidence>
<dbReference type="PRINTS" id="PR00132">
    <property type="entry name" value="GLHYDRLASE2"/>
</dbReference>
<feature type="domain" description="Glycoside hydrolase family 2 catalytic" evidence="7">
    <location>
        <begin position="315"/>
        <end position="630"/>
    </location>
</feature>
<keyword evidence="2" id="KW-0378">Hydrolase</keyword>
<keyword evidence="5" id="KW-0732">Signal</keyword>
<protein>
    <submittedName>
        <fullName evidence="9">Beta-galactosidase</fullName>
    </submittedName>
</protein>
<evidence type="ECO:0000313" key="9">
    <source>
        <dbReference type="EMBL" id="RXZ64174.1"/>
    </source>
</evidence>
<dbReference type="InterPro" id="IPR051913">
    <property type="entry name" value="GH2_Domain-Containing"/>
</dbReference>
<keyword evidence="3" id="KW-0326">Glycosidase</keyword>
<gene>
    <name evidence="9" type="ORF">ETX26_09665</name>
</gene>
<accession>A0A4Q2KGH6</accession>
<feature type="signal peptide" evidence="5">
    <location>
        <begin position="1"/>
        <end position="15"/>
    </location>
</feature>
<feature type="region of interest" description="Disordered" evidence="4">
    <location>
        <begin position="536"/>
        <end position="559"/>
    </location>
</feature>
<dbReference type="SUPFAM" id="SSF49785">
    <property type="entry name" value="Galactose-binding domain-like"/>
    <property type="match status" value="1"/>
</dbReference>
<dbReference type="Proteomes" id="UP000293623">
    <property type="component" value="Unassembled WGS sequence"/>
</dbReference>
<dbReference type="InterPro" id="IPR008979">
    <property type="entry name" value="Galactose-bd-like_sf"/>
</dbReference>
<evidence type="ECO:0000256" key="5">
    <source>
        <dbReference type="SAM" id="SignalP"/>
    </source>
</evidence>
<reference evidence="9 10" key="1">
    <citation type="submission" date="2019-01" db="EMBL/GenBank/DDBJ databases">
        <title>Altererythrobacter rhizovicinus sp. nov., isolated from the rhizosphere soil of Haloxylon ammodendron.</title>
        <authorList>
            <person name="Li H.-P."/>
            <person name="Gou J.-Y."/>
            <person name="Yao D."/>
            <person name="Han Q.-Q."/>
            <person name="Shao K.-Z."/>
            <person name="Zhao Q."/>
            <person name="Zhang J.-L."/>
        </authorList>
    </citation>
    <scope>NUCLEOTIDE SEQUENCE [LARGE SCALE GENOMIC DNA]</scope>
    <source>
        <strain evidence="9 10">AY-3R</strain>
    </source>
</reference>
<dbReference type="Pfam" id="PF02836">
    <property type="entry name" value="Glyco_hydro_2_C"/>
    <property type="match status" value="1"/>
</dbReference>
<proteinExistence type="inferred from homology"/>
<evidence type="ECO:0000313" key="10">
    <source>
        <dbReference type="Proteomes" id="UP000293623"/>
    </source>
</evidence>
<dbReference type="InterPro" id="IPR006102">
    <property type="entry name" value="Ig-like_GH2"/>
</dbReference>
<dbReference type="Gene3D" id="2.60.40.10">
    <property type="entry name" value="Immunoglobulins"/>
    <property type="match status" value="2"/>
</dbReference>
<dbReference type="Gene3D" id="2.60.120.260">
    <property type="entry name" value="Galactose-binding domain-like"/>
    <property type="match status" value="1"/>
</dbReference>
<evidence type="ECO:0000256" key="1">
    <source>
        <dbReference type="ARBA" id="ARBA00007401"/>
    </source>
</evidence>
<dbReference type="AlphaFoldDB" id="A0A4Q2KGH6"/>
<evidence type="ECO:0000259" key="8">
    <source>
        <dbReference type="Pfam" id="PF02837"/>
    </source>
</evidence>
<dbReference type="InterPro" id="IPR006103">
    <property type="entry name" value="Glyco_hydro_2_cat"/>
</dbReference>
<dbReference type="Gene3D" id="3.20.20.80">
    <property type="entry name" value="Glycosidases"/>
    <property type="match status" value="1"/>
</dbReference>
<feature type="domain" description="Glycosyl hydrolases family 2 sugar binding" evidence="8">
    <location>
        <begin position="35"/>
        <end position="194"/>
    </location>
</feature>